<dbReference type="GO" id="GO:0005778">
    <property type="term" value="C:peroxisomal membrane"/>
    <property type="evidence" value="ECO:0007669"/>
    <property type="project" value="UniProtKB-SubCell"/>
</dbReference>
<dbReference type="EMBL" id="CAJOBR010001964">
    <property type="protein sequence ID" value="CAF4647962.1"/>
    <property type="molecule type" value="Genomic_DNA"/>
</dbReference>
<evidence type="ECO:0000313" key="24">
    <source>
        <dbReference type="Proteomes" id="UP000663873"/>
    </source>
</evidence>
<feature type="transmembrane region" description="Helical" evidence="14">
    <location>
        <begin position="113"/>
        <end position="130"/>
    </location>
</feature>
<evidence type="ECO:0000256" key="11">
    <source>
        <dbReference type="ARBA" id="ARBA00023329"/>
    </source>
</evidence>
<dbReference type="EMBL" id="CAJOBO010000173">
    <property type="protein sequence ID" value="CAF4151648.1"/>
    <property type="molecule type" value="Genomic_DNA"/>
</dbReference>
<protein>
    <recommendedName>
        <fullName evidence="12">Novel acetylcholine receptor chaperone</fullName>
    </recommendedName>
</protein>
<keyword evidence="24" id="KW-1185">Reference proteome</keyword>
<reference evidence="15" key="1">
    <citation type="submission" date="2021-02" db="EMBL/GenBank/DDBJ databases">
        <authorList>
            <person name="Nowell W R."/>
        </authorList>
    </citation>
    <scope>NUCLEOTIDE SEQUENCE</scope>
</reference>
<evidence type="ECO:0000313" key="20">
    <source>
        <dbReference type="EMBL" id="CAF4315492.1"/>
    </source>
</evidence>
<dbReference type="Proteomes" id="UP000663873">
    <property type="component" value="Unassembled WGS sequence"/>
</dbReference>
<dbReference type="OrthoDB" id="432685at2759"/>
<feature type="transmembrane region" description="Helical" evidence="14">
    <location>
        <begin position="63"/>
        <end position="81"/>
    </location>
</feature>
<keyword evidence="7 14" id="KW-1133">Transmembrane helix</keyword>
<evidence type="ECO:0000256" key="13">
    <source>
        <dbReference type="SAM" id="MobiDB-lite"/>
    </source>
</evidence>
<evidence type="ECO:0000256" key="1">
    <source>
        <dbReference type="ARBA" id="ARBA00004477"/>
    </source>
</evidence>
<evidence type="ECO:0000256" key="9">
    <source>
        <dbReference type="ARBA" id="ARBA00023140"/>
    </source>
</evidence>
<dbReference type="EMBL" id="CAJNYU010002384">
    <property type="protein sequence ID" value="CAF3545758.1"/>
    <property type="molecule type" value="Genomic_DNA"/>
</dbReference>
<dbReference type="GO" id="GO:2000010">
    <property type="term" value="P:positive regulation of protein localization to cell surface"/>
    <property type="evidence" value="ECO:0007669"/>
    <property type="project" value="TreeGrafter"/>
</dbReference>
<evidence type="ECO:0000313" key="22">
    <source>
        <dbReference type="EMBL" id="CAF4647962.1"/>
    </source>
</evidence>
<dbReference type="EMBL" id="CAJOBQ010000278">
    <property type="protein sequence ID" value="CAF4315492.1"/>
    <property type="molecule type" value="Genomic_DNA"/>
</dbReference>
<dbReference type="InterPro" id="IPR032808">
    <property type="entry name" value="DoxX"/>
</dbReference>
<evidence type="ECO:0000313" key="16">
    <source>
        <dbReference type="EMBL" id="CAF3335232.1"/>
    </source>
</evidence>
<sequence>MGSLALTVLTLTLGMFFIFVGQFKITPQFFPDVHEDMRREFGRVNKVFPLYEMTGWRPFAKNYRMAVGITEVVCGAILVLIPGRLKQLANLILLVIMMGAVYTHYVLHDKFDRMAPGLVFGLLLLTRLIIYRQVAQREQRSSVEKKAPKSYTEEEEEEEEEEVEQESEDQESQNNKVDKPKASRDKKKEKKNK</sequence>
<name>A0A817TVF0_9BILA</name>
<dbReference type="EMBL" id="CAJNYT010000059">
    <property type="protein sequence ID" value="CAF3322297.1"/>
    <property type="molecule type" value="Genomic_DNA"/>
</dbReference>
<keyword evidence="11" id="KW-0968">Cytoplasmic vesicle</keyword>
<evidence type="ECO:0000256" key="10">
    <source>
        <dbReference type="ARBA" id="ARBA00023186"/>
    </source>
</evidence>
<feature type="region of interest" description="Disordered" evidence="13">
    <location>
        <begin position="140"/>
        <end position="193"/>
    </location>
</feature>
<dbReference type="EMBL" id="CAJOBP010003965">
    <property type="protein sequence ID" value="CAF4424939.1"/>
    <property type="molecule type" value="Genomic_DNA"/>
</dbReference>
<dbReference type="EMBL" id="CAJNYD010002211">
    <property type="protein sequence ID" value="CAF3403561.1"/>
    <property type="molecule type" value="Genomic_DNA"/>
</dbReference>
<evidence type="ECO:0000256" key="4">
    <source>
        <dbReference type="ARBA" id="ARBA00006679"/>
    </source>
</evidence>
<dbReference type="Proteomes" id="UP000663833">
    <property type="component" value="Unassembled WGS sequence"/>
</dbReference>
<dbReference type="Proteomes" id="UP000663848">
    <property type="component" value="Unassembled WGS sequence"/>
</dbReference>
<dbReference type="InterPro" id="IPR040399">
    <property type="entry name" value="TMEM35A/B"/>
</dbReference>
<dbReference type="Proteomes" id="UP000663862">
    <property type="component" value="Unassembled WGS sequence"/>
</dbReference>
<dbReference type="EMBL" id="CAJNXB010003763">
    <property type="protein sequence ID" value="CAF3335232.1"/>
    <property type="molecule type" value="Genomic_DNA"/>
</dbReference>
<evidence type="ECO:0000313" key="17">
    <source>
        <dbReference type="EMBL" id="CAF3403561.1"/>
    </source>
</evidence>
<evidence type="ECO:0000256" key="12">
    <source>
        <dbReference type="ARBA" id="ARBA00024424"/>
    </source>
</evidence>
<dbReference type="AlphaFoldDB" id="A0A817TVF0"/>
<feature type="compositionally biased region" description="Basic residues" evidence="13">
    <location>
        <begin position="184"/>
        <end position="193"/>
    </location>
</feature>
<accession>A0A817TVF0</accession>
<gene>
    <name evidence="18" type="ORF">FME351_LOCUS19218</name>
    <name evidence="15" type="ORF">GRG538_LOCUS2550</name>
    <name evidence="19" type="ORF">HFQ381_LOCUS4385</name>
    <name evidence="17" type="ORF">LUA448_LOCUS17824</name>
    <name evidence="22" type="ORF">QYT958_LOCUS14609</name>
    <name evidence="16" type="ORF">TIS948_LOCUS21802</name>
    <name evidence="20" type="ORF">TSG867_LOCUS7195</name>
    <name evidence="21" type="ORF">UJA718_LOCUS20879</name>
</gene>
<keyword evidence="6" id="KW-0256">Endoplasmic reticulum</keyword>
<proteinExistence type="inferred from homology"/>
<dbReference type="GO" id="GO:0005789">
    <property type="term" value="C:endoplasmic reticulum membrane"/>
    <property type="evidence" value="ECO:0007669"/>
    <property type="project" value="UniProtKB-SubCell"/>
</dbReference>
<evidence type="ECO:0000256" key="7">
    <source>
        <dbReference type="ARBA" id="ARBA00022989"/>
    </source>
</evidence>
<dbReference type="Pfam" id="PF13564">
    <property type="entry name" value="DoxX_2"/>
    <property type="match status" value="1"/>
</dbReference>
<dbReference type="Proteomes" id="UP000663872">
    <property type="component" value="Unassembled WGS sequence"/>
</dbReference>
<evidence type="ECO:0000256" key="5">
    <source>
        <dbReference type="ARBA" id="ARBA00022692"/>
    </source>
</evidence>
<evidence type="ECO:0000256" key="6">
    <source>
        <dbReference type="ARBA" id="ARBA00022824"/>
    </source>
</evidence>
<evidence type="ECO:0000256" key="2">
    <source>
        <dbReference type="ARBA" id="ARBA00004541"/>
    </source>
</evidence>
<evidence type="ECO:0000313" key="23">
    <source>
        <dbReference type="Proteomes" id="UP000663872"/>
    </source>
</evidence>
<dbReference type="GO" id="GO:0051131">
    <property type="term" value="P:chaperone-mediated protein complex assembly"/>
    <property type="evidence" value="ECO:0007669"/>
    <property type="project" value="TreeGrafter"/>
</dbReference>
<keyword evidence="9" id="KW-0576">Peroxisome</keyword>
<evidence type="ECO:0000313" key="21">
    <source>
        <dbReference type="EMBL" id="CAF4424939.1"/>
    </source>
</evidence>
<evidence type="ECO:0000256" key="8">
    <source>
        <dbReference type="ARBA" id="ARBA00023136"/>
    </source>
</evidence>
<comment type="subcellular location">
    <subcellularLocation>
        <location evidence="2">Cytoplasmic vesicle</location>
    </subcellularLocation>
    <subcellularLocation>
        <location evidence="1">Endoplasmic reticulum membrane</location>
        <topology evidence="1">Multi-pass membrane protein</topology>
    </subcellularLocation>
    <subcellularLocation>
        <location evidence="3">Peroxisome membrane</location>
        <topology evidence="3">Multi-pass membrane protein</topology>
    </subcellularLocation>
</comment>
<dbReference type="Proteomes" id="UP000663825">
    <property type="component" value="Unassembled WGS sequence"/>
</dbReference>
<feature type="compositionally biased region" description="Acidic residues" evidence="13">
    <location>
        <begin position="153"/>
        <end position="171"/>
    </location>
</feature>
<evidence type="ECO:0000256" key="3">
    <source>
        <dbReference type="ARBA" id="ARBA00004585"/>
    </source>
</evidence>
<comment type="similarity">
    <text evidence="4">Belongs to the DoxX family.</text>
</comment>
<feature type="transmembrane region" description="Helical" evidence="14">
    <location>
        <begin position="88"/>
        <end position="107"/>
    </location>
</feature>
<dbReference type="GO" id="GO:0031410">
    <property type="term" value="C:cytoplasmic vesicle"/>
    <property type="evidence" value="ECO:0007669"/>
    <property type="project" value="UniProtKB-SubCell"/>
</dbReference>
<keyword evidence="8 14" id="KW-0472">Membrane</keyword>
<organism evidence="15 23">
    <name type="scientific">Rotaria socialis</name>
    <dbReference type="NCBI Taxonomy" id="392032"/>
    <lineage>
        <taxon>Eukaryota</taxon>
        <taxon>Metazoa</taxon>
        <taxon>Spiralia</taxon>
        <taxon>Gnathifera</taxon>
        <taxon>Rotifera</taxon>
        <taxon>Eurotatoria</taxon>
        <taxon>Bdelloidea</taxon>
        <taxon>Philodinida</taxon>
        <taxon>Philodinidae</taxon>
        <taxon>Rotaria</taxon>
    </lineage>
</organism>
<evidence type="ECO:0000313" key="15">
    <source>
        <dbReference type="EMBL" id="CAF3322297.1"/>
    </source>
</evidence>
<keyword evidence="5 14" id="KW-0812">Transmembrane</keyword>
<dbReference type="Proteomes" id="UP000663851">
    <property type="component" value="Unassembled WGS sequence"/>
</dbReference>
<dbReference type="PANTHER" id="PTHR13163:SF0">
    <property type="entry name" value="NOVEL ACETYLCHOLINE RECEPTOR CHAPERONE"/>
    <property type="match status" value="1"/>
</dbReference>
<dbReference type="Proteomes" id="UP000663869">
    <property type="component" value="Unassembled WGS sequence"/>
</dbReference>
<comment type="caution">
    <text evidence="15">The sequence shown here is derived from an EMBL/GenBank/DDBJ whole genome shotgun (WGS) entry which is preliminary data.</text>
</comment>
<dbReference type="PANTHER" id="PTHR13163">
    <property type="entry name" value="SPINAL CORD EXPRESSION PROTEIN 4"/>
    <property type="match status" value="1"/>
</dbReference>
<keyword evidence="10" id="KW-0143">Chaperone</keyword>
<evidence type="ECO:0000256" key="14">
    <source>
        <dbReference type="SAM" id="Phobius"/>
    </source>
</evidence>
<evidence type="ECO:0000313" key="18">
    <source>
        <dbReference type="EMBL" id="CAF3545758.1"/>
    </source>
</evidence>
<evidence type="ECO:0000313" key="19">
    <source>
        <dbReference type="EMBL" id="CAF4151648.1"/>
    </source>
</evidence>